<feature type="region of interest" description="Disordered" evidence="4">
    <location>
        <begin position="224"/>
        <end position="271"/>
    </location>
</feature>
<evidence type="ECO:0000256" key="3">
    <source>
        <dbReference type="PROSITE-ProRule" id="PRU00192"/>
    </source>
</evidence>
<dbReference type="PROSITE" id="PS50002">
    <property type="entry name" value="SH3"/>
    <property type="match status" value="1"/>
</dbReference>
<dbReference type="AlphaFoldDB" id="A0A5N5QQY7"/>
<keyword evidence="7" id="KW-1185">Reference proteome</keyword>
<name>A0A5N5QQY7_9AGAM</name>
<dbReference type="PRINTS" id="PR00452">
    <property type="entry name" value="SH3DOMAIN"/>
</dbReference>
<protein>
    <submittedName>
        <fullName evidence="6">SH3 domain-containing protein</fullName>
    </submittedName>
</protein>
<dbReference type="CDD" id="cd11525">
    <property type="entry name" value="SYLF_SH3YL1_like"/>
    <property type="match status" value="1"/>
</dbReference>
<dbReference type="OrthoDB" id="443981at2759"/>
<dbReference type="GO" id="GO:0030479">
    <property type="term" value="C:actin cortical patch"/>
    <property type="evidence" value="ECO:0007669"/>
    <property type="project" value="TreeGrafter"/>
</dbReference>
<dbReference type="Pfam" id="PF04366">
    <property type="entry name" value="Ysc84"/>
    <property type="match status" value="1"/>
</dbReference>
<feature type="compositionally biased region" description="Polar residues" evidence="4">
    <location>
        <begin position="476"/>
        <end position="485"/>
    </location>
</feature>
<dbReference type="GO" id="GO:0051017">
    <property type="term" value="P:actin filament bundle assembly"/>
    <property type="evidence" value="ECO:0007669"/>
    <property type="project" value="TreeGrafter"/>
</dbReference>
<dbReference type="SUPFAM" id="SSF50044">
    <property type="entry name" value="SH3-domain"/>
    <property type="match status" value="1"/>
</dbReference>
<feature type="compositionally biased region" description="Basic and acidic residues" evidence="4">
    <location>
        <begin position="429"/>
        <end position="440"/>
    </location>
</feature>
<evidence type="ECO:0000313" key="6">
    <source>
        <dbReference type="EMBL" id="KAB5594114.1"/>
    </source>
</evidence>
<dbReference type="InterPro" id="IPR033643">
    <property type="entry name" value="SYLF_SH3YL1-like"/>
</dbReference>
<dbReference type="Proteomes" id="UP000383932">
    <property type="component" value="Unassembled WGS sequence"/>
</dbReference>
<dbReference type="InterPro" id="IPR007461">
    <property type="entry name" value="Ysc84_actin-binding"/>
</dbReference>
<dbReference type="GO" id="GO:0051015">
    <property type="term" value="F:actin filament binding"/>
    <property type="evidence" value="ECO:0007669"/>
    <property type="project" value="TreeGrafter"/>
</dbReference>
<dbReference type="InterPro" id="IPR051702">
    <property type="entry name" value="SH3_domain_YSC84-like"/>
</dbReference>
<feature type="region of interest" description="Disordered" evidence="4">
    <location>
        <begin position="385"/>
        <end position="495"/>
    </location>
</feature>
<evidence type="ECO:0000313" key="7">
    <source>
        <dbReference type="Proteomes" id="UP000383932"/>
    </source>
</evidence>
<feature type="region of interest" description="Disordered" evidence="4">
    <location>
        <begin position="328"/>
        <end position="349"/>
    </location>
</feature>
<dbReference type="FunFam" id="2.30.30.40:FF:000100">
    <property type="entry name" value="SH3 domain-containing YSC84-like protein 1"/>
    <property type="match status" value="1"/>
</dbReference>
<dbReference type="InterPro" id="IPR036028">
    <property type="entry name" value="SH3-like_dom_sf"/>
</dbReference>
<dbReference type="GO" id="GO:0035091">
    <property type="term" value="F:phosphatidylinositol binding"/>
    <property type="evidence" value="ECO:0007669"/>
    <property type="project" value="TreeGrafter"/>
</dbReference>
<dbReference type="InterPro" id="IPR001452">
    <property type="entry name" value="SH3_domain"/>
</dbReference>
<feature type="compositionally biased region" description="Basic and acidic residues" evidence="4">
    <location>
        <begin position="340"/>
        <end position="349"/>
    </location>
</feature>
<reference evidence="6 7" key="1">
    <citation type="journal article" date="2019" name="Fungal Biol. Biotechnol.">
        <title>Draft genome sequence of fastidious pathogen Ceratobasidium theobromae, which causes vascular-streak dieback in Theobroma cacao.</title>
        <authorList>
            <person name="Ali S.S."/>
            <person name="Asman A."/>
            <person name="Shao J."/>
            <person name="Firmansyah A.P."/>
            <person name="Susilo A.W."/>
            <person name="Rosmana A."/>
            <person name="McMahon P."/>
            <person name="Junaid M."/>
            <person name="Guest D."/>
            <person name="Kheng T.Y."/>
            <person name="Meinhardt L.W."/>
            <person name="Bailey B.A."/>
        </authorList>
    </citation>
    <scope>NUCLEOTIDE SEQUENCE [LARGE SCALE GENOMIC DNA]</scope>
    <source>
        <strain evidence="6 7">CT2</strain>
    </source>
</reference>
<gene>
    <name evidence="6" type="ORF">CTheo_2451</name>
</gene>
<proteinExistence type="inferred from homology"/>
<dbReference type="GO" id="GO:0051666">
    <property type="term" value="P:actin cortical patch localization"/>
    <property type="evidence" value="ECO:0007669"/>
    <property type="project" value="TreeGrafter"/>
</dbReference>
<evidence type="ECO:0000256" key="2">
    <source>
        <dbReference type="ARBA" id="ARBA00022443"/>
    </source>
</evidence>
<dbReference type="Gene3D" id="2.30.30.40">
    <property type="entry name" value="SH3 Domains"/>
    <property type="match status" value="1"/>
</dbReference>
<dbReference type="Pfam" id="PF00018">
    <property type="entry name" value="SH3_1"/>
    <property type="match status" value="1"/>
</dbReference>
<feature type="domain" description="SH3" evidence="5">
    <location>
        <begin position="543"/>
        <end position="602"/>
    </location>
</feature>
<sequence>MKFNSPLPVSLPKECEKATKILLSFVDGRNDGLDGLVPRQVLEQAHGFAIFTVVKAGFLFSARAGSGIVIARLHDGTWSAPSAIGTAGMGVGGQAGAEMTDFLIVLNTRAAVKSFMSAGSLTLGGNMSLAVGPMGRNGSADLALNTKGKVAAMYSYSRTKGLFGGISVEGSIIVERQDANAIAYEADVTSKQLLSGVIPTPPWAETLVRALERCTGLPTGQKWIQEDRTGSDASGGYHFGGVGSSSSQSSPRGGGIIDRTKRMSGAFSPPWGKKKNATSYFQDTHDEFNDTASAGRTSFASLADHRKSTSISSKQADRLDGFDTYFESDFAPPRAAETTRQSKDLPRKSVEDYETRMRQNASPYSAFGGPSPTQTQFADISAQQRLDLSRNNSTKSGGSFFSRNKDNASSGNGRPNSMYGVGGWGSRFAGKDERKTDKVDLMTGDDDEDPFNTFRDPPMKNGTGARDSFDSGNGGAWSSNVASNGHGNGERSRGFHTGLVEKDLNTTNSEANLWEENPFATSPVQQSAPKISTKPGLRAPLSEGVARVIALFDFAAQESGDLSFHKGDVITVLKKTESIDDWWTGKLNGKQGIFPANFTEVV</sequence>
<organism evidence="6 7">
    <name type="scientific">Ceratobasidium theobromae</name>
    <dbReference type="NCBI Taxonomy" id="1582974"/>
    <lineage>
        <taxon>Eukaryota</taxon>
        <taxon>Fungi</taxon>
        <taxon>Dikarya</taxon>
        <taxon>Basidiomycota</taxon>
        <taxon>Agaricomycotina</taxon>
        <taxon>Agaricomycetes</taxon>
        <taxon>Cantharellales</taxon>
        <taxon>Ceratobasidiaceae</taxon>
        <taxon>Ceratobasidium</taxon>
    </lineage>
</organism>
<feature type="compositionally biased region" description="Polar residues" evidence="4">
    <location>
        <begin position="385"/>
        <end position="415"/>
    </location>
</feature>
<comment type="caution">
    <text evidence="6">The sequence shown here is derived from an EMBL/GenBank/DDBJ whole genome shotgun (WGS) entry which is preliminary data.</text>
</comment>
<comment type="similarity">
    <text evidence="1">Belongs to the SH3YL1 family.</text>
</comment>
<keyword evidence="2 3" id="KW-0728">SH3 domain</keyword>
<evidence type="ECO:0000256" key="4">
    <source>
        <dbReference type="SAM" id="MobiDB-lite"/>
    </source>
</evidence>
<dbReference type="SMART" id="SM00326">
    <property type="entry name" value="SH3"/>
    <property type="match status" value="1"/>
</dbReference>
<dbReference type="EMBL" id="SSOP01000025">
    <property type="protein sequence ID" value="KAB5594114.1"/>
    <property type="molecule type" value="Genomic_DNA"/>
</dbReference>
<evidence type="ECO:0000259" key="5">
    <source>
        <dbReference type="PROSITE" id="PS50002"/>
    </source>
</evidence>
<accession>A0A5N5QQY7</accession>
<evidence type="ECO:0000256" key="1">
    <source>
        <dbReference type="ARBA" id="ARBA00007761"/>
    </source>
</evidence>
<dbReference type="PANTHER" id="PTHR15629:SF2">
    <property type="entry name" value="SH3 DOMAIN-CONTAINING YSC84-LIKE PROTEIN 1"/>
    <property type="match status" value="1"/>
</dbReference>
<dbReference type="PANTHER" id="PTHR15629">
    <property type="entry name" value="SH3YL1 PROTEIN"/>
    <property type="match status" value="1"/>
</dbReference>